<dbReference type="SUPFAM" id="SSF55608">
    <property type="entry name" value="Homing endonucleases"/>
    <property type="match status" value="1"/>
</dbReference>
<dbReference type="AlphaFoldDB" id="C1B714"/>
<dbReference type="InterPro" id="IPR027434">
    <property type="entry name" value="Homing_endonucl"/>
</dbReference>
<sequence>MVMGGELGSIVSDLSELVSEGLGTSSLASGIPSSARVLRADAGGPVELREIACSIEPQCVWSLSEDLRMVARPLGKVVRAGVANVLRVHLASGRQIELSRDQEFRTVTGWIPVRKLEIGQRLAIPRYIPEPTRGSQLADAEIILLAHMIGDGSCVKRQPIRYASIDEQNLAAVTSAATHFGVTAIRDEYPAARCITLRLPAPYRLGHGKRNPIAAWLDELGLFGLRSYEKFVPEVIFGLGNDQVALFLRHLWATDGSVRWDEKGNQGRVYYASTSRRLVDDVAMLLLRLGVHGRIKRVRKADYRDCWFLTIDGVQNQTQFLSVAGVHGARGEAARRVLGELLSLAPNTNVDTIPKEIWVRVREILASQGVTYRAFAAAMNTKFCGSTLWKHSVSRSRLAKVAEVLDDDGLRVLATSDVFWDRVVDIVSAGIREVFTCSVLGAHNLVVDGVVVRKIGQ</sequence>
<dbReference type="InterPro" id="IPR036844">
    <property type="entry name" value="Hint_dom_sf"/>
</dbReference>
<dbReference type="STRING" id="632772.ROP_32200"/>
<evidence type="ECO:0000313" key="2">
    <source>
        <dbReference type="EMBL" id="BAH51467.1"/>
    </source>
</evidence>
<dbReference type="KEGG" id="rop:ROP_32200"/>
<name>C1B714_RHOOB</name>
<organism evidence="2 3">
    <name type="scientific">Rhodococcus opacus (strain B4)</name>
    <dbReference type="NCBI Taxonomy" id="632772"/>
    <lineage>
        <taxon>Bacteria</taxon>
        <taxon>Bacillati</taxon>
        <taxon>Actinomycetota</taxon>
        <taxon>Actinomycetes</taxon>
        <taxon>Mycobacteriales</taxon>
        <taxon>Nocardiaceae</taxon>
        <taxon>Rhodococcus</taxon>
    </lineage>
</organism>
<evidence type="ECO:0000259" key="1">
    <source>
        <dbReference type="PROSITE" id="PS50819"/>
    </source>
</evidence>
<dbReference type="InterPro" id="IPR003587">
    <property type="entry name" value="Hint_dom_N"/>
</dbReference>
<dbReference type="GO" id="GO:0004519">
    <property type="term" value="F:endonuclease activity"/>
    <property type="evidence" value="ECO:0007669"/>
    <property type="project" value="InterPro"/>
</dbReference>
<feature type="domain" description="DOD-type homing endonuclease" evidence="1">
    <location>
        <begin position="144"/>
        <end position="291"/>
    </location>
</feature>
<dbReference type="Gene3D" id="2.170.16.10">
    <property type="entry name" value="Hedgehog/Intein (Hint) domain"/>
    <property type="match status" value="2"/>
</dbReference>
<dbReference type="InterPro" id="IPR006142">
    <property type="entry name" value="INTEIN"/>
</dbReference>
<dbReference type="HOGENOM" id="CLU_612275_0_0_11"/>
<proteinExistence type="predicted"/>
<evidence type="ECO:0000313" key="3">
    <source>
        <dbReference type="Proteomes" id="UP000002212"/>
    </source>
</evidence>
<dbReference type="Proteomes" id="UP000002212">
    <property type="component" value="Chromosome"/>
</dbReference>
<dbReference type="SMART" id="SM00306">
    <property type="entry name" value="HintN"/>
    <property type="match status" value="1"/>
</dbReference>
<dbReference type="InterPro" id="IPR004860">
    <property type="entry name" value="LAGLIDADG_dom"/>
</dbReference>
<dbReference type="GO" id="GO:0016539">
    <property type="term" value="P:intein-mediated protein splicing"/>
    <property type="evidence" value="ECO:0007669"/>
    <property type="project" value="InterPro"/>
</dbReference>
<dbReference type="EMBL" id="AP011115">
    <property type="protein sequence ID" value="BAH51467.1"/>
    <property type="molecule type" value="Genomic_DNA"/>
</dbReference>
<dbReference type="InterPro" id="IPR004042">
    <property type="entry name" value="Intein_endonuc_central"/>
</dbReference>
<gene>
    <name evidence="2" type="ordered locus">ROP_32200</name>
</gene>
<dbReference type="Gene3D" id="3.10.28.10">
    <property type="entry name" value="Homing endonucleases"/>
    <property type="match status" value="1"/>
</dbReference>
<accession>C1B714</accession>
<reference evidence="2 3" key="1">
    <citation type="submission" date="2009-03" db="EMBL/GenBank/DDBJ databases">
        <title>Comparison of the complete genome sequences of Rhodococcus erythropolis PR4 and Rhodococcus opacus B4.</title>
        <authorList>
            <person name="Takarada H."/>
            <person name="Sekine M."/>
            <person name="Hosoyama A."/>
            <person name="Yamada R."/>
            <person name="Fujisawa T."/>
            <person name="Omata S."/>
            <person name="Shimizu A."/>
            <person name="Tsukatani N."/>
            <person name="Tanikawa S."/>
            <person name="Fujita N."/>
            <person name="Harayama S."/>
        </authorList>
    </citation>
    <scope>NUCLEOTIDE SEQUENCE [LARGE SCALE GENOMIC DNA]</scope>
    <source>
        <strain evidence="2 3">B4</strain>
    </source>
</reference>
<dbReference type="SUPFAM" id="SSF51294">
    <property type="entry name" value="Hedgehog/intein (Hint) domain"/>
    <property type="match status" value="1"/>
</dbReference>
<dbReference type="PATRIC" id="fig|632772.20.peg.3376"/>
<protein>
    <recommendedName>
        <fullName evidence="1">DOD-type homing endonuclease domain-containing protein</fullName>
    </recommendedName>
</protein>
<dbReference type="PRINTS" id="PR00379">
    <property type="entry name" value="INTEIN"/>
</dbReference>
<dbReference type="Pfam" id="PF14528">
    <property type="entry name" value="LAGLIDADG_3"/>
    <property type="match status" value="1"/>
</dbReference>
<dbReference type="PROSITE" id="PS50819">
    <property type="entry name" value="INTEIN_ENDONUCLEASE"/>
    <property type="match status" value="1"/>
</dbReference>